<comment type="similarity">
    <text evidence="2 12">Belongs to the cation transport ATPase (P-type) (TC 3.A.3) family. Type IB subfamily.</text>
</comment>
<dbReference type="InterPro" id="IPR017969">
    <property type="entry name" value="Heavy-metal-associated_CS"/>
</dbReference>
<organism evidence="14 15">
    <name type="scientific">Fluviispira sanaruensis</name>
    <dbReference type="NCBI Taxonomy" id="2493639"/>
    <lineage>
        <taxon>Bacteria</taxon>
        <taxon>Pseudomonadati</taxon>
        <taxon>Bdellovibrionota</taxon>
        <taxon>Oligoflexia</taxon>
        <taxon>Silvanigrellales</taxon>
        <taxon>Silvanigrellaceae</taxon>
        <taxon>Fluviispira</taxon>
    </lineage>
</organism>
<dbReference type="InterPro" id="IPR023299">
    <property type="entry name" value="ATPase_P-typ_cyto_dom_N"/>
</dbReference>
<dbReference type="InterPro" id="IPR027256">
    <property type="entry name" value="P-typ_ATPase_IB"/>
</dbReference>
<keyword evidence="4 12" id="KW-0479">Metal-binding</keyword>
<dbReference type="GO" id="GO:0005524">
    <property type="term" value="F:ATP binding"/>
    <property type="evidence" value="ECO:0007669"/>
    <property type="project" value="UniProtKB-UniRule"/>
</dbReference>
<feature type="transmembrane region" description="Helical" evidence="12">
    <location>
        <begin position="168"/>
        <end position="186"/>
    </location>
</feature>
<dbReference type="NCBIfam" id="TIGR01494">
    <property type="entry name" value="ATPase_P-type"/>
    <property type="match status" value="1"/>
</dbReference>
<dbReference type="PROSITE" id="PS00154">
    <property type="entry name" value="ATPASE_E1_E2"/>
    <property type="match status" value="1"/>
</dbReference>
<evidence type="ECO:0000256" key="12">
    <source>
        <dbReference type="RuleBase" id="RU362081"/>
    </source>
</evidence>
<dbReference type="Proteomes" id="UP000291236">
    <property type="component" value="Chromosome"/>
</dbReference>
<evidence type="ECO:0000256" key="5">
    <source>
        <dbReference type="ARBA" id="ARBA00022741"/>
    </source>
</evidence>
<dbReference type="InterPro" id="IPR023298">
    <property type="entry name" value="ATPase_P-typ_TM_dom_sf"/>
</dbReference>
<dbReference type="SUPFAM" id="SSF81653">
    <property type="entry name" value="Calcium ATPase, transduction domain A"/>
    <property type="match status" value="1"/>
</dbReference>
<dbReference type="InterPro" id="IPR008250">
    <property type="entry name" value="ATPase_P-typ_transduc_dom_A_sf"/>
</dbReference>
<dbReference type="EMBL" id="AP019368">
    <property type="protein sequence ID" value="BBH53155.1"/>
    <property type="molecule type" value="Genomic_DNA"/>
</dbReference>
<dbReference type="Pfam" id="PF00122">
    <property type="entry name" value="E1-E2_ATPase"/>
    <property type="match status" value="1"/>
</dbReference>
<proteinExistence type="inferred from homology"/>
<keyword evidence="8 12" id="KW-1133">Transmembrane helix</keyword>
<gene>
    <name evidence="14" type="ORF">JCM31447_15980</name>
</gene>
<evidence type="ECO:0000259" key="13">
    <source>
        <dbReference type="PROSITE" id="PS50846"/>
    </source>
</evidence>
<dbReference type="CDD" id="cd02094">
    <property type="entry name" value="P-type_ATPase_Cu-like"/>
    <property type="match status" value="1"/>
</dbReference>
<dbReference type="SFLD" id="SFLDF00027">
    <property type="entry name" value="p-type_atpase"/>
    <property type="match status" value="1"/>
</dbReference>
<dbReference type="KEGG" id="sbf:JCM31447_15980"/>
<dbReference type="InterPro" id="IPR006121">
    <property type="entry name" value="HMA_dom"/>
</dbReference>
<dbReference type="Gene3D" id="3.40.50.1000">
    <property type="entry name" value="HAD superfamily/HAD-like"/>
    <property type="match status" value="1"/>
</dbReference>
<evidence type="ECO:0000256" key="4">
    <source>
        <dbReference type="ARBA" id="ARBA00022723"/>
    </source>
</evidence>
<feature type="transmembrane region" description="Helical" evidence="12">
    <location>
        <begin position="198"/>
        <end position="217"/>
    </location>
</feature>
<dbReference type="GO" id="GO:0016887">
    <property type="term" value="F:ATP hydrolysis activity"/>
    <property type="evidence" value="ECO:0007669"/>
    <property type="project" value="InterPro"/>
</dbReference>
<dbReference type="Pfam" id="PF00403">
    <property type="entry name" value="HMA"/>
    <property type="match status" value="1"/>
</dbReference>
<dbReference type="SUPFAM" id="SSF81665">
    <property type="entry name" value="Calcium ATPase, transmembrane domain M"/>
    <property type="match status" value="1"/>
</dbReference>
<feature type="domain" description="HMA" evidence="13">
    <location>
        <begin position="18"/>
        <end position="83"/>
    </location>
</feature>
<dbReference type="GO" id="GO:0005507">
    <property type="term" value="F:copper ion binding"/>
    <property type="evidence" value="ECO:0007669"/>
    <property type="project" value="TreeGrafter"/>
</dbReference>
<evidence type="ECO:0000256" key="8">
    <source>
        <dbReference type="ARBA" id="ARBA00022989"/>
    </source>
</evidence>
<evidence type="ECO:0000313" key="15">
    <source>
        <dbReference type="Proteomes" id="UP000291236"/>
    </source>
</evidence>
<dbReference type="EC" id="7.2.2.9" evidence="10"/>
<dbReference type="PANTHER" id="PTHR43520:SF8">
    <property type="entry name" value="P-TYPE CU(+) TRANSPORTER"/>
    <property type="match status" value="1"/>
</dbReference>
<dbReference type="InterPro" id="IPR001757">
    <property type="entry name" value="P_typ_ATPase"/>
</dbReference>
<evidence type="ECO:0000256" key="2">
    <source>
        <dbReference type="ARBA" id="ARBA00006024"/>
    </source>
</evidence>
<name>A0A4P2VUI5_FLUSA</name>
<evidence type="ECO:0000256" key="9">
    <source>
        <dbReference type="ARBA" id="ARBA00023136"/>
    </source>
</evidence>
<dbReference type="InterPro" id="IPR023214">
    <property type="entry name" value="HAD_sf"/>
</dbReference>
<feature type="transmembrane region" description="Helical" evidence="12">
    <location>
        <begin position="351"/>
        <end position="374"/>
    </location>
</feature>
<keyword evidence="9 12" id="KW-0472">Membrane</keyword>
<dbReference type="GO" id="GO:0012505">
    <property type="term" value="C:endomembrane system"/>
    <property type="evidence" value="ECO:0007669"/>
    <property type="project" value="UniProtKB-SubCell"/>
</dbReference>
<dbReference type="SUPFAM" id="SSF55008">
    <property type="entry name" value="HMA, heavy metal-associated domain"/>
    <property type="match status" value="1"/>
</dbReference>
<dbReference type="GO" id="GO:0005886">
    <property type="term" value="C:plasma membrane"/>
    <property type="evidence" value="ECO:0007669"/>
    <property type="project" value="UniProtKB-SubCell"/>
</dbReference>
<evidence type="ECO:0000256" key="11">
    <source>
        <dbReference type="ARBA" id="ARBA00047424"/>
    </source>
</evidence>
<dbReference type="SFLD" id="SFLDS00003">
    <property type="entry name" value="Haloacid_Dehalogenase"/>
    <property type="match status" value="1"/>
</dbReference>
<reference evidence="14 15" key="1">
    <citation type="submission" date="2018-12" db="EMBL/GenBank/DDBJ databases">
        <title>Rubrispira sanarue gen. nov., sp., nov., a member of the order Silvanigrellales, isolated from a brackish lake in Hamamatsu Japan.</title>
        <authorList>
            <person name="Maejima Y."/>
            <person name="Iino T."/>
            <person name="Muraguchi Y."/>
            <person name="Fukuda K."/>
            <person name="Nojiri H."/>
            <person name="Ohkuma M."/>
            <person name="Moriuchi R."/>
            <person name="Dohra H."/>
            <person name="Kimbara K."/>
            <person name="Shintani M."/>
        </authorList>
    </citation>
    <scope>NUCLEOTIDE SEQUENCE [LARGE SCALE GENOMIC DNA]</scope>
    <source>
        <strain evidence="14 15">RF1110005</strain>
    </source>
</reference>
<feature type="transmembrane region" description="Helical" evidence="12">
    <location>
        <begin position="104"/>
        <end position="123"/>
    </location>
</feature>
<comment type="catalytic activity">
    <reaction evidence="11">
        <text>Cu(2+)(in) + ATP + H2O = Cu(2+)(out) + ADP + phosphate + H(+)</text>
        <dbReference type="Rhea" id="RHEA:10376"/>
        <dbReference type="ChEBI" id="CHEBI:15377"/>
        <dbReference type="ChEBI" id="CHEBI:15378"/>
        <dbReference type="ChEBI" id="CHEBI:29036"/>
        <dbReference type="ChEBI" id="CHEBI:30616"/>
        <dbReference type="ChEBI" id="CHEBI:43474"/>
        <dbReference type="ChEBI" id="CHEBI:456216"/>
        <dbReference type="EC" id="7.2.2.9"/>
    </reaction>
</comment>
<dbReference type="GO" id="GO:0043682">
    <property type="term" value="F:P-type divalent copper transporter activity"/>
    <property type="evidence" value="ECO:0007669"/>
    <property type="project" value="UniProtKB-EC"/>
</dbReference>
<keyword evidence="6 12" id="KW-0067">ATP-binding</keyword>
<evidence type="ECO:0000256" key="10">
    <source>
        <dbReference type="ARBA" id="ARBA00038904"/>
    </source>
</evidence>
<dbReference type="InterPro" id="IPR059000">
    <property type="entry name" value="ATPase_P-type_domA"/>
</dbReference>
<dbReference type="InterPro" id="IPR036412">
    <property type="entry name" value="HAD-like_sf"/>
</dbReference>
<dbReference type="InterPro" id="IPR044492">
    <property type="entry name" value="P_typ_ATPase_HD_dom"/>
</dbReference>
<feature type="transmembrane region" description="Helical" evidence="12">
    <location>
        <begin position="380"/>
        <end position="399"/>
    </location>
</feature>
<evidence type="ECO:0000256" key="1">
    <source>
        <dbReference type="ARBA" id="ARBA00004127"/>
    </source>
</evidence>
<dbReference type="NCBIfam" id="TIGR01525">
    <property type="entry name" value="ATPase-IB_hvy"/>
    <property type="match status" value="1"/>
</dbReference>
<dbReference type="RefSeq" id="WP_172603840.1">
    <property type="nucleotide sequence ID" value="NZ_AP019368.1"/>
</dbReference>
<feature type="transmembrane region" description="Helical" evidence="12">
    <location>
        <begin position="129"/>
        <end position="147"/>
    </location>
</feature>
<keyword evidence="15" id="KW-1185">Reference proteome</keyword>
<protein>
    <recommendedName>
        <fullName evidence="10">P-type Cu(2+) transporter</fullName>
        <ecNumber evidence="10">7.2.2.9</ecNumber>
    </recommendedName>
</protein>
<dbReference type="Gene3D" id="3.30.70.100">
    <property type="match status" value="1"/>
</dbReference>
<dbReference type="PANTHER" id="PTHR43520">
    <property type="entry name" value="ATP7, ISOFORM B"/>
    <property type="match status" value="1"/>
</dbReference>
<feature type="transmembrane region" description="Helical" evidence="12">
    <location>
        <begin position="697"/>
        <end position="716"/>
    </location>
</feature>
<keyword evidence="3 12" id="KW-0812">Transmembrane</keyword>
<evidence type="ECO:0000313" key="14">
    <source>
        <dbReference type="EMBL" id="BBH53155.1"/>
    </source>
</evidence>
<accession>A0A4P2VUI5</accession>
<dbReference type="FunFam" id="2.70.150.10:FF:000002">
    <property type="entry name" value="Copper-transporting ATPase 1, putative"/>
    <property type="match status" value="1"/>
</dbReference>
<keyword evidence="7" id="KW-1278">Translocase</keyword>
<dbReference type="PRINTS" id="PR00943">
    <property type="entry name" value="CUATPASE"/>
</dbReference>
<sequence length="746" mass="81230">MSQNMNNFINNKKSIKKFESNYHIEGMNCASCVNHVEKSLRKIPGVLEVSVNLASEKAQIQSEKKISSATIKAAVEKAGYKAIPILEEEQKDSLMPPKQKDGKWLIIFSALLSLPLILPMLLLPFSIDFALPVWTQVILASIIQFFIGRKFYISAWKALWTKSAHMDLLVVLGTSSAYGLSLYQIISHPTDVLNGKIHLYFESSAVIITLVLFGKWLEGRAKRKTTSAIRALQELKPEKARVLSNGTEVEVLLSNLKMNDIVIIKPGERIPVDGEIVEGFSQVDESLITGESLAIDKLTGDNVTGGSLNYNGLIKVKINALGAESTLSRIIRLVEQAQMAKAPIQKLVDKVSAIFIPIVLAIAIITFILWGVLSGDWEKAIINSISVMIIACPCALGLATPTSIMVGTGAAAKHGILIKDAEALEIAHAIKTVAFDKTGTITEGKPHLIRIKSIKMPEEELLAISAALQTGSEHPFAKAVLIAAQEKNIPIPKVTNTQAISGRGISATLNNKQYYLGSERLLNEFAVQIDDEYKNIVKKYADMGQSVSWLFEKKETQSILIGFLTFSDTLKEAAKEAIEHLHSLGIKTVMLTGDHLMSAQVIAKEINMDEVYSNLLPEDKVACINKLKNKLTKVAMVGDGINDAPALAAADIGIAMSSGTDAAMQAAGITLMRGNPILVSAAIEISNKTFRKIQQNLFWAFIYNIIGIPLAALGLLNPMLAGAAMAFSSVCVISNSLLLRNWRPRK</sequence>
<dbReference type="Pfam" id="PF00702">
    <property type="entry name" value="Hydrolase"/>
    <property type="match status" value="1"/>
</dbReference>
<dbReference type="InterPro" id="IPR036163">
    <property type="entry name" value="HMA_dom_sf"/>
</dbReference>
<dbReference type="SFLD" id="SFLDG00002">
    <property type="entry name" value="C1.7:_P-type_atpase_like"/>
    <property type="match status" value="1"/>
</dbReference>
<dbReference type="PROSITE" id="PS01047">
    <property type="entry name" value="HMA_1"/>
    <property type="match status" value="1"/>
</dbReference>
<dbReference type="NCBIfam" id="TIGR01511">
    <property type="entry name" value="ATPase-IB1_Cu"/>
    <property type="match status" value="1"/>
</dbReference>
<evidence type="ECO:0000256" key="7">
    <source>
        <dbReference type="ARBA" id="ARBA00022967"/>
    </source>
</evidence>
<dbReference type="AlphaFoldDB" id="A0A4P2VUI5"/>
<evidence type="ECO:0000256" key="6">
    <source>
        <dbReference type="ARBA" id="ARBA00022840"/>
    </source>
</evidence>
<dbReference type="InterPro" id="IPR018303">
    <property type="entry name" value="ATPase_P-typ_P_site"/>
</dbReference>
<dbReference type="PRINTS" id="PR00119">
    <property type="entry name" value="CATATPASE"/>
</dbReference>
<dbReference type="FunFam" id="3.30.70.100:FF:000005">
    <property type="entry name" value="Copper-exporting P-type ATPase A"/>
    <property type="match status" value="1"/>
</dbReference>
<dbReference type="CDD" id="cd00371">
    <property type="entry name" value="HMA"/>
    <property type="match status" value="1"/>
</dbReference>
<dbReference type="PROSITE" id="PS50846">
    <property type="entry name" value="HMA_2"/>
    <property type="match status" value="1"/>
</dbReference>
<dbReference type="Gene3D" id="3.40.1110.10">
    <property type="entry name" value="Calcium-transporting ATPase, cytoplasmic domain N"/>
    <property type="match status" value="1"/>
</dbReference>
<comment type="subcellular location">
    <subcellularLocation>
        <location evidence="12">Cell membrane</location>
    </subcellularLocation>
    <subcellularLocation>
        <location evidence="1">Endomembrane system</location>
        <topology evidence="1">Multi-pass membrane protein</topology>
    </subcellularLocation>
</comment>
<keyword evidence="12" id="KW-1003">Cell membrane</keyword>
<feature type="transmembrane region" description="Helical" evidence="12">
    <location>
        <begin position="722"/>
        <end position="739"/>
    </location>
</feature>
<dbReference type="Gene3D" id="2.70.150.10">
    <property type="entry name" value="Calcium-transporting ATPase, cytoplasmic transduction domain A"/>
    <property type="match status" value="1"/>
</dbReference>
<dbReference type="SUPFAM" id="SSF56784">
    <property type="entry name" value="HAD-like"/>
    <property type="match status" value="1"/>
</dbReference>
<dbReference type="GO" id="GO:0055070">
    <property type="term" value="P:copper ion homeostasis"/>
    <property type="evidence" value="ECO:0007669"/>
    <property type="project" value="TreeGrafter"/>
</dbReference>
<evidence type="ECO:0000256" key="3">
    <source>
        <dbReference type="ARBA" id="ARBA00022692"/>
    </source>
</evidence>
<keyword evidence="5 12" id="KW-0547">Nucleotide-binding</keyword>